<feature type="domain" description="HhH-GPD" evidence="1">
    <location>
        <begin position="10"/>
        <end position="55"/>
    </location>
</feature>
<dbReference type="GO" id="GO:0003824">
    <property type="term" value="F:catalytic activity"/>
    <property type="evidence" value="ECO:0007669"/>
    <property type="project" value="InterPro"/>
</dbReference>
<protein>
    <recommendedName>
        <fullName evidence="1">HhH-GPD domain-containing protein</fullName>
    </recommendedName>
</protein>
<organism evidence="2">
    <name type="scientific">marine sediment metagenome</name>
    <dbReference type="NCBI Taxonomy" id="412755"/>
    <lineage>
        <taxon>unclassified sequences</taxon>
        <taxon>metagenomes</taxon>
        <taxon>ecological metagenomes</taxon>
    </lineage>
</organism>
<dbReference type="Pfam" id="PF00730">
    <property type="entry name" value="HhH-GPD"/>
    <property type="match status" value="1"/>
</dbReference>
<accession>X1JUR7</accession>
<dbReference type="SUPFAM" id="SSF48150">
    <property type="entry name" value="DNA-glycosylase"/>
    <property type="match status" value="1"/>
</dbReference>
<evidence type="ECO:0000259" key="1">
    <source>
        <dbReference type="Pfam" id="PF00730"/>
    </source>
</evidence>
<dbReference type="Gene3D" id="1.10.340.30">
    <property type="entry name" value="Hypothetical protein, domain 2"/>
    <property type="match status" value="1"/>
</dbReference>
<dbReference type="InterPro" id="IPR011257">
    <property type="entry name" value="DNA_glycosylase"/>
</dbReference>
<gene>
    <name evidence="2" type="ORF">S03H2_72147</name>
</gene>
<dbReference type="AlphaFoldDB" id="X1JUR7"/>
<sequence length="56" mass="6150">GPGEGIEIAIGAVLIQQTNWHNVEKAIEHLKEAGCLNVECLKKISLEKLEKLIQSI</sequence>
<proteinExistence type="predicted"/>
<reference evidence="2" key="1">
    <citation type="journal article" date="2014" name="Front. Microbiol.">
        <title>High frequency of phylogenetically diverse reductive dehalogenase-homologous genes in deep subseafloor sedimentary metagenomes.</title>
        <authorList>
            <person name="Kawai M."/>
            <person name="Futagami T."/>
            <person name="Toyoda A."/>
            <person name="Takaki Y."/>
            <person name="Nishi S."/>
            <person name="Hori S."/>
            <person name="Arai W."/>
            <person name="Tsubouchi T."/>
            <person name="Morono Y."/>
            <person name="Uchiyama I."/>
            <person name="Ito T."/>
            <person name="Fujiyama A."/>
            <person name="Inagaki F."/>
            <person name="Takami H."/>
        </authorList>
    </citation>
    <scope>NUCLEOTIDE SEQUENCE</scope>
    <source>
        <strain evidence="2">Expedition CK06-06</strain>
    </source>
</reference>
<dbReference type="GO" id="GO:0006284">
    <property type="term" value="P:base-excision repair"/>
    <property type="evidence" value="ECO:0007669"/>
    <property type="project" value="InterPro"/>
</dbReference>
<feature type="non-terminal residue" evidence="2">
    <location>
        <position position="1"/>
    </location>
</feature>
<evidence type="ECO:0000313" key="2">
    <source>
        <dbReference type="EMBL" id="GAH97847.1"/>
    </source>
</evidence>
<dbReference type="EMBL" id="BARU01048617">
    <property type="protein sequence ID" value="GAH97847.1"/>
    <property type="molecule type" value="Genomic_DNA"/>
</dbReference>
<dbReference type="InterPro" id="IPR003265">
    <property type="entry name" value="HhH-GPD_domain"/>
</dbReference>
<comment type="caution">
    <text evidence="2">The sequence shown here is derived from an EMBL/GenBank/DDBJ whole genome shotgun (WGS) entry which is preliminary data.</text>
</comment>
<name>X1JUR7_9ZZZZ</name>